<dbReference type="HOGENOM" id="CLU_091970_3_0_9"/>
<dbReference type="PIRSF" id="PIRSF002599">
    <property type="entry name" value="Cold_shock_A"/>
    <property type="match status" value="1"/>
</dbReference>
<evidence type="ECO:0008006" key="4">
    <source>
        <dbReference type="Google" id="ProtNLM"/>
    </source>
</evidence>
<protein>
    <recommendedName>
        <fullName evidence="4">DUF1294 domain-containing protein</fullName>
    </recommendedName>
</protein>
<evidence type="ECO:0000313" key="2">
    <source>
        <dbReference type="EMBL" id="AFS78248.1"/>
    </source>
</evidence>
<dbReference type="EMBL" id="CP003326">
    <property type="protein sequence ID" value="AFS78248.1"/>
    <property type="molecule type" value="Genomic_DNA"/>
</dbReference>
<proteinExistence type="predicted"/>
<keyword evidence="1" id="KW-0472">Membrane</keyword>
<dbReference type="InterPro" id="IPR012156">
    <property type="entry name" value="Cold_shock_CspA"/>
</dbReference>
<evidence type="ECO:0000256" key="1">
    <source>
        <dbReference type="SAM" id="Phobius"/>
    </source>
</evidence>
<name>K0AWP2_GOTA9</name>
<dbReference type="AlphaFoldDB" id="K0AWP2"/>
<gene>
    <name evidence="2" type="ordered locus">Curi_c12370</name>
</gene>
<feature type="transmembrane region" description="Helical" evidence="1">
    <location>
        <begin position="15"/>
        <end position="33"/>
    </location>
</feature>
<dbReference type="Proteomes" id="UP000006094">
    <property type="component" value="Chromosome"/>
</dbReference>
<keyword evidence="1" id="KW-1133">Transmembrane helix</keyword>
<feature type="transmembrane region" description="Helical" evidence="1">
    <location>
        <begin position="80"/>
        <end position="100"/>
    </location>
</feature>
<dbReference type="InterPro" id="IPR010718">
    <property type="entry name" value="DUF1294"/>
</dbReference>
<keyword evidence="3" id="KW-1185">Reference proteome</keyword>
<organism evidence="2 3">
    <name type="scientific">Gottschalkia acidurici (strain ATCC 7906 / DSM 604 / BCRC 14475 / CIP 104303 / KCTC 5404 / NCIMB 10678 / 9a)</name>
    <name type="common">Clostridium acidurici</name>
    <dbReference type="NCBI Taxonomy" id="1128398"/>
    <lineage>
        <taxon>Bacteria</taxon>
        <taxon>Bacillati</taxon>
        <taxon>Bacillota</taxon>
        <taxon>Tissierellia</taxon>
        <taxon>Tissierellales</taxon>
        <taxon>Gottschalkiaceae</taxon>
        <taxon>Gottschalkia</taxon>
    </lineage>
</organism>
<dbReference type="eggNOG" id="COG3326">
    <property type="taxonomic scope" value="Bacteria"/>
</dbReference>
<sequence>MEIGYLENFTSKEMILLYYLIIINIISFVAMGIDKMKAKKDMYRISENFLIMLSIVGGAIGELLGMILFRHKTSKKKFYIGVPIIYIITKTITVIMFNYLR</sequence>
<reference evidence="2 3" key="1">
    <citation type="journal article" date="2012" name="PLoS ONE">
        <title>The purine-utilizing bacterium Clostridium acidurici 9a: a genome-guided metabolic reconsideration.</title>
        <authorList>
            <person name="Hartwich K."/>
            <person name="Poehlein A."/>
            <person name="Daniel R."/>
        </authorList>
    </citation>
    <scope>NUCLEOTIDE SEQUENCE [LARGE SCALE GENOMIC DNA]</scope>
    <source>
        <strain evidence="3">ATCC 7906 / DSM 604 / BCRC 14475 / CIP 104303 / KCTC 5404 / NCIMB 10678 / 9a</strain>
    </source>
</reference>
<dbReference type="GO" id="GO:0003676">
    <property type="term" value="F:nucleic acid binding"/>
    <property type="evidence" value="ECO:0007669"/>
    <property type="project" value="InterPro"/>
</dbReference>
<evidence type="ECO:0000313" key="3">
    <source>
        <dbReference type="Proteomes" id="UP000006094"/>
    </source>
</evidence>
<dbReference type="KEGG" id="cad:Curi_c12370"/>
<dbReference type="STRING" id="1128398.Curi_c12370"/>
<keyword evidence="1" id="KW-0812">Transmembrane</keyword>
<feature type="transmembrane region" description="Helical" evidence="1">
    <location>
        <begin position="45"/>
        <end position="68"/>
    </location>
</feature>
<accession>K0AWP2</accession>
<dbReference type="Pfam" id="PF06961">
    <property type="entry name" value="DUF1294"/>
    <property type="match status" value="1"/>
</dbReference>